<accession>W8KNG2</accession>
<dbReference type="AlphaFoldDB" id="W8KNG2"/>
<keyword evidence="3" id="KW-1185">Reference proteome</keyword>
<feature type="region of interest" description="Disordered" evidence="1">
    <location>
        <begin position="151"/>
        <end position="173"/>
    </location>
</feature>
<gene>
    <name evidence="2" type="ORF">M911_07860</name>
</gene>
<dbReference type="HOGENOM" id="CLU_1545481_0_0_6"/>
<evidence type="ECO:0000313" key="2">
    <source>
        <dbReference type="EMBL" id="AHK80673.1"/>
    </source>
</evidence>
<evidence type="ECO:0000313" key="3">
    <source>
        <dbReference type="Proteomes" id="UP000019442"/>
    </source>
</evidence>
<feature type="compositionally biased region" description="Polar residues" evidence="1">
    <location>
        <begin position="163"/>
        <end position="173"/>
    </location>
</feature>
<proteinExistence type="predicted"/>
<dbReference type="Proteomes" id="UP000019442">
    <property type="component" value="Chromosome"/>
</dbReference>
<reference evidence="3" key="2">
    <citation type="submission" date="2014-02" db="EMBL/GenBank/DDBJ databases">
        <title>Draft Genome Sequence of extremely halophilic bacteria Halorhodospira halochloris.</title>
        <authorList>
            <person name="Singh K.S."/>
        </authorList>
    </citation>
    <scope>NUCLEOTIDE SEQUENCE [LARGE SCALE GENOMIC DNA]</scope>
    <source>
        <strain evidence="3">A</strain>
    </source>
</reference>
<name>W8KNG2_9GAMM</name>
<dbReference type="KEGG" id="hhc:M911_07860"/>
<reference evidence="2 3" key="1">
    <citation type="journal article" date="2014" name="J Genomics">
        <title>Draft Genome Sequence of the Extremely Halophilic Phototrophic Purple Sulfur Bacterium Halorhodospira halochloris.</title>
        <authorList>
            <person name="Singh K.S."/>
            <person name="Kirksey J."/>
            <person name="Hoff W.D."/>
            <person name="Deole R."/>
        </authorList>
    </citation>
    <scope>NUCLEOTIDE SEQUENCE [LARGE SCALE GENOMIC DNA]</scope>
    <source>
        <strain evidence="2 3">A</strain>
    </source>
</reference>
<protein>
    <submittedName>
        <fullName evidence="2">Uncharacterized protein</fullName>
    </submittedName>
</protein>
<dbReference type="EMBL" id="CP007268">
    <property type="protein sequence ID" value="AHK80673.1"/>
    <property type="molecule type" value="Genomic_DNA"/>
</dbReference>
<evidence type="ECO:0000256" key="1">
    <source>
        <dbReference type="SAM" id="MobiDB-lite"/>
    </source>
</evidence>
<organism evidence="2 3">
    <name type="scientific">Ectothiorhodospira haloalkaliphila</name>
    <dbReference type="NCBI Taxonomy" id="421628"/>
    <lineage>
        <taxon>Bacteria</taxon>
        <taxon>Pseudomonadati</taxon>
        <taxon>Pseudomonadota</taxon>
        <taxon>Gammaproteobacteria</taxon>
        <taxon>Chromatiales</taxon>
        <taxon>Ectothiorhodospiraceae</taxon>
        <taxon>Ectothiorhodospira</taxon>
    </lineage>
</organism>
<sequence length="173" mass="18134">MDSDVILLFFLKNFIFSSGVQFLDSAIGHRVQFLDSAGGRCIPLASLTEGVWMGWNAYSSQCVKAKLCTRFEELQASPGGGFQVFGLCDVVTLQDGCLDGGEGVLRKAANPGLGVAGQGVEKTDVAGVQVHGVGEGNRFVMQGVDVAHMAPGRITHPGAQGKPSGNAQDQHGR</sequence>